<dbReference type="AlphaFoldDB" id="A0A6G0YTJ8"/>
<proteinExistence type="predicted"/>
<dbReference type="InterPro" id="IPR008906">
    <property type="entry name" value="HATC_C_dom"/>
</dbReference>
<reference evidence="2 3" key="1">
    <citation type="submission" date="2019-08" db="EMBL/GenBank/DDBJ databases">
        <title>Whole genome of Aphis craccivora.</title>
        <authorList>
            <person name="Voronova N.V."/>
            <person name="Shulinski R.S."/>
            <person name="Bandarenka Y.V."/>
            <person name="Zhorov D.G."/>
            <person name="Warner D."/>
        </authorList>
    </citation>
    <scope>NUCLEOTIDE SEQUENCE [LARGE SCALE GENOMIC DNA]</scope>
    <source>
        <strain evidence="2">180601</strain>
        <tissue evidence="2">Whole Body</tissue>
    </source>
</reference>
<accession>A0A6G0YTJ8</accession>
<protein>
    <submittedName>
        <fullName evidence="2">Zinc finger MYM-type protein 1-like</fullName>
    </submittedName>
</protein>
<keyword evidence="3" id="KW-1185">Reference proteome</keyword>
<dbReference type="GO" id="GO:0046983">
    <property type="term" value="F:protein dimerization activity"/>
    <property type="evidence" value="ECO:0007669"/>
    <property type="project" value="InterPro"/>
</dbReference>
<dbReference type="Proteomes" id="UP000478052">
    <property type="component" value="Unassembled WGS sequence"/>
</dbReference>
<gene>
    <name evidence="2" type="ORF">FWK35_00014804</name>
</gene>
<evidence type="ECO:0000259" key="1">
    <source>
        <dbReference type="Pfam" id="PF05699"/>
    </source>
</evidence>
<name>A0A6G0YTJ8_APHCR</name>
<evidence type="ECO:0000313" key="3">
    <source>
        <dbReference type="Proteomes" id="UP000478052"/>
    </source>
</evidence>
<feature type="domain" description="HAT C-terminal dimerisation" evidence="1">
    <location>
        <begin position="31"/>
        <end position="79"/>
    </location>
</feature>
<sequence length="127" mass="14889">MRGGLNHKTLPLAMAFFNNLVIDNNNIIINKYLDIVLIFHIRYTIPIANCSAERAFSKLARIKNKYRTNRSQENLNSFMDLCTENDVLELLPKSYKLFNPIIEIYELLLDFIYEKQQVRIFLEGNSS</sequence>
<dbReference type="EMBL" id="VUJU01002507">
    <property type="protein sequence ID" value="KAF0761043.1"/>
    <property type="molecule type" value="Genomic_DNA"/>
</dbReference>
<comment type="caution">
    <text evidence="2">The sequence shown here is derived from an EMBL/GenBank/DDBJ whole genome shotgun (WGS) entry which is preliminary data.</text>
</comment>
<organism evidence="2 3">
    <name type="scientific">Aphis craccivora</name>
    <name type="common">Cowpea aphid</name>
    <dbReference type="NCBI Taxonomy" id="307492"/>
    <lineage>
        <taxon>Eukaryota</taxon>
        <taxon>Metazoa</taxon>
        <taxon>Ecdysozoa</taxon>
        <taxon>Arthropoda</taxon>
        <taxon>Hexapoda</taxon>
        <taxon>Insecta</taxon>
        <taxon>Pterygota</taxon>
        <taxon>Neoptera</taxon>
        <taxon>Paraneoptera</taxon>
        <taxon>Hemiptera</taxon>
        <taxon>Sternorrhyncha</taxon>
        <taxon>Aphidomorpha</taxon>
        <taxon>Aphidoidea</taxon>
        <taxon>Aphididae</taxon>
        <taxon>Aphidini</taxon>
        <taxon>Aphis</taxon>
        <taxon>Aphis</taxon>
    </lineage>
</organism>
<evidence type="ECO:0000313" key="2">
    <source>
        <dbReference type="EMBL" id="KAF0761043.1"/>
    </source>
</evidence>
<dbReference type="Pfam" id="PF05699">
    <property type="entry name" value="Dimer_Tnp_hAT"/>
    <property type="match status" value="1"/>
</dbReference>